<dbReference type="KEGG" id="asau:88175433"/>
<evidence type="ECO:0000313" key="11">
    <source>
        <dbReference type="Proteomes" id="UP001338582"/>
    </source>
</evidence>
<evidence type="ECO:0000256" key="8">
    <source>
        <dbReference type="ARBA" id="ARBA00023242"/>
    </source>
</evidence>
<keyword evidence="4" id="KW-0963">Cytoplasm</keyword>
<evidence type="ECO:0000256" key="9">
    <source>
        <dbReference type="ARBA" id="ARBA00038126"/>
    </source>
</evidence>
<keyword evidence="11" id="KW-1185">Reference proteome</keyword>
<dbReference type="InterPro" id="IPR019410">
    <property type="entry name" value="Methyltransf_16"/>
</dbReference>
<accession>A0AAX4HF29</accession>
<reference evidence="10 11" key="1">
    <citation type="submission" date="2023-10" db="EMBL/GenBank/DDBJ databases">
        <title>Draft Genome Sequence of Candida saopaulonensis from a very Premature Infant with Sepsis.</title>
        <authorList>
            <person name="Ning Y."/>
            <person name="Dai R."/>
            <person name="Xiao M."/>
            <person name="Xu Y."/>
            <person name="Yan Q."/>
            <person name="Zhang L."/>
        </authorList>
    </citation>
    <scope>NUCLEOTIDE SEQUENCE [LARGE SCALE GENOMIC DNA]</scope>
    <source>
        <strain evidence="10 11">19XY460</strain>
    </source>
</reference>
<evidence type="ECO:0000256" key="6">
    <source>
        <dbReference type="ARBA" id="ARBA00022679"/>
    </source>
</evidence>
<organism evidence="10 11">
    <name type="scientific">Australozyma saopauloensis</name>
    <dbReference type="NCBI Taxonomy" id="291208"/>
    <lineage>
        <taxon>Eukaryota</taxon>
        <taxon>Fungi</taxon>
        <taxon>Dikarya</taxon>
        <taxon>Ascomycota</taxon>
        <taxon>Saccharomycotina</taxon>
        <taxon>Pichiomycetes</taxon>
        <taxon>Metschnikowiaceae</taxon>
        <taxon>Australozyma</taxon>
    </lineage>
</organism>
<name>A0AAX4HF29_9ASCO</name>
<dbReference type="EC" id="2.1.1.85" evidence="3"/>
<dbReference type="GO" id="GO:0032259">
    <property type="term" value="P:methylation"/>
    <property type="evidence" value="ECO:0007669"/>
    <property type="project" value="UniProtKB-KW"/>
</dbReference>
<dbReference type="GO" id="GO:0018064">
    <property type="term" value="F:protein-L-histidine N-tele-methyltransferase activity"/>
    <property type="evidence" value="ECO:0007669"/>
    <property type="project" value="UniProtKB-EC"/>
</dbReference>
<dbReference type="EMBL" id="CP138898">
    <property type="protein sequence ID" value="WPK27001.1"/>
    <property type="molecule type" value="Genomic_DNA"/>
</dbReference>
<evidence type="ECO:0000256" key="3">
    <source>
        <dbReference type="ARBA" id="ARBA00012533"/>
    </source>
</evidence>
<protein>
    <recommendedName>
        <fullName evidence="3">protein-histidine N-methyltransferase</fullName>
        <ecNumber evidence="3">2.1.1.85</ecNumber>
    </recommendedName>
</protein>
<evidence type="ECO:0000256" key="5">
    <source>
        <dbReference type="ARBA" id="ARBA00022603"/>
    </source>
</evidence>
<comment type="subcellular location">
    <subcellularLocation>
        <location evidence="2">Cytoplasm</location>
    </subcellularLocation>
    <subcellularLocation>
        <location evidence="1">Nucleus</location>
    </subcellularLocation>
</comment>
<dbReference type="AlphaFoldDB" id="A0AAX4HF29"/>
<dbReference type="Gene3D" id="3.40.50.150">
    <property type="entry name" value="Vaccinia Virus protein VP39"/>
    <property type="match status" value="1"/>
</dbReference>
<proteinExistence type="inferred from homology"/>
<gene>
    <name evidence="10" type="ORF">PUMCH_004372</name>
</gene>
<comment type="similarity">
    <text evidence="9">Belongs to the methyltransferase superfamily. METTL18 family.</text>
</comment>
<evidence type="ECO:0000256" key="4">
    <source>
        <dbReference type="ARBA" id="ARBA00022490"/>
    </source>
</evidence>
<keyword evidence="8" id="KW-0539">Nucleus</keyword>
<evidence type="ECO:0000256" key="1">
    <source>
        <dbReference type="ARBA" id="ARBA00004123"/>
    </source>
</evidence>
<evidence type="ECO:0000256" key="2">
    <source>
        <dbReference type="ARBA" id="ARBA00004496"/>
    </source>
</evidence>
<keyword evidence="7" id="KW-0949">S-adenosyl-L-methionine</keyword>
<dbReference type="RefSeq" id="XP_062879380.1">
    <property type="nucleotide sequence ID" value="XM_063023310.1"/>
</dbReference>
<dbReference type="PANTHER" id="PTHR14614">
    <property type="entry name" value="HEPATOCELLULAR CARCINOMA-ASSOCIATED ANTIGEN"/>
    <property type="match status" value="1"/>
</dbReference>
<keyword evidence="6" id="KW-0808">Transferase</keyword>
<keyword evidence="5" id="KW-0489">Methyltransferase</keyword>
<dbReference type="GO" id="GO:0005634">
    <property type="term" value="C:nucleus"/>
    <property type="evidence" value="ECO:0007669"/>
    <property type="project" value="UniProtKB-SubCell"/>
</dbReference>
<dbReference type="GeneID" id="88175433"/>
<dbReference type="Proteomes" id="UP001338582">
    <property type="component" value="Chromosome 5"/>
</dbReference>
<evidence type="ECO:0000313" key="10">
    <source>
        <dbReference type="EMBL" id="WPK27001.1"/>
    </source>
</evidence>
<dbReference type="PANTHER" id="PTHR14614:SF39">
    <property type="entry name" value="HISTIDINE PROTEIN METHYLTRANSFERASE 1 HOMOLOG"/>
    <property type="match status" value="1"/>
</dbReference>
<evidence type="ECO:0000256" key="7">
    <source>
        <dbReference type="ARBA" id="ARBA00022691"/>
    </source>
</evidence>
<dbReference type="GO" id="GO:0005737">
    <property type="term" value="C:cytoplasm"/>
    <property type="evidence" value="ECO:0007669"/>
    <property type="project" value="UniProtKB-SubCell"/>
</dbReference>
<dbReference type="InterPro" id="IPR029063">
    <property type="entry name" value="SAM-dependent_MTases_sf"/>
</dbReference>
<sequence>MSFAFGFTSDDISDDEVDIDQRQPTKTENEASAILAAVELITPSFVDLSDILSSLRNIRITFDEYVTPGGITVYRRQVYDIKHQIMVEEDDVSSNAIHDILMGTSDELDLKKNVYEGGFKLWECSYDLVDAVLRYSESGEFNSLKCYLELGCGTSLPTCYLLSKLLSSSAESSIKKVIISDFNLEVLRLVSIPNIIISWAMTLSPEELSTVEDKNIPLNNDELILTPALLSKFQEQLEIKNIELLLVHGSWGAKFCDLLIPQQPDFILTSETIYSLESLPIVLEILLLLLENKPAYLALVAAKEYYFGVGGSIVEFMQKLLYKKPSSMAVDTIGNNLGQLKRDIVRMAPAK</sequence>